<keyword evidence="2" id="KW-1185">Reference proteome</keyword>
<evidence type="ECO:0000313" key="2">
    <source>
        <dbReference type="Proteomes" id="UP000821845"/>
    </source>
</evidence>
<organism evidence="1 2">
    <name type="scientific">Hyalomma asiaticum</name>
    <name type="common">Tick</name>
    <dbReference type="NCBI Taxonomy" id="266040"/>
    <lineage>
        <taxon>Eukaryota</taxon>
        <taxon>Metazoa</taxon>
        <taxon>Ecdysozoa</taxon>
        <taxon>Arthropoda</taxon>
        <taxon>Chelicerata</taxon>
        <taxon>Arachnida</taxon>
        <taxon>Acari</taxon>
        <taxon>Parasitiformes</taxon>
        <taxon>Ixodida</taxon>
        <taxon>Ixodoidea</taxon>
        <taxon>Ixodidae</taxon>
        <taxon>Hyalomminae</taxon>
        <taxon>Hyalomma</taxon>
    </lineage>
</organism>
<protein>
    <submittedName>
        <fullName evidence="1">Uncharacterized protein</fullName>
    </submittedName>
</protein>
<reference evidence="1" key="1">
    <citation type="submission" date="2020-05" db="EMBL/GenBank/DDBJ databases">
        <title>Large-scale comparative analyses of tick genomes elucidate their genetic diversity and vector capacities.</title>
        <authorList>
            <person name="Jia N."/>
            <person name="Wang J."/>
            <person name="Shi W."/>
            <person name="Du L."/>
            <person name="Sun Y."/>
            <person name="Zhan W."/>
            <person name="Jiang J."/>
            <person name="Wang Q."/>
            <person name="Zhang B."/>
            <person name="Ji P."/>
            <person name="Sakyi L.B."/>
            <person name="Cui X."/>
            <person name="Yuan T."/>
            <person name="Jiang B."/>
            <person name="Yang W."/>
            <person name="Lam T.T.-Y."/>
            <person name="Chang Q."/>
            <person name="Ding S."/>
            <person name="Wang X."/>
            <person name="Zhu J."/>
            <person name="Ruan X."/>
            <person name="Zhao L."/>
            <person name="Wei J."/>
            <person name="Que T."/>
            <person name="Du C."/>
            <person name="Cheng J."/>
            <person name="Dai P."/>
            <person name="Han X."/>
            <person name="Huang E."/>
            <person name="Gao Y."/>
            <person name="Liu J."/>
            <person name="Shao H."/>
            <person name="Ye R."/>
            <person name="Li L."/>
            <person name="Wei W."/>
            <person name="Wang X."/>
            <person name="Wang C."/>
            <person name="Yang T."/>
            <person name="Huo Q."/>
            <person name="Li W."/>
            <person name="Guo W."/>
            <person name="Chen H."/>
            <person name="Zhou L."/>
            <person name="Ni X."/>
            <person name="Tian J."/>
            <person name="Zhou Y."/>
            <person name="Sheng Y."/>
            <person name="Liu T."/>
            <person name="Pan Y."/>
            <person name="Xia L."/>
            <person name="Li J."/>
            <person name="Zhao F."/>
            <person name="Cao W."/>
        </authorList>
    </citation>
    <scope>NUCLEOTIDE SEQUENCE</scope>
    <source>
        <strain evidence="1">Hyas-2018</strain>
    </source>
</reference>
<comment type="caution">
    <text evidence="1">The sequence shown here is derived from an EMBL/GenBank/DDBJ whole genome shotgun (WGS) entry which is preliminary data.</text>
</comment>
<name>A0ACB7SKL0_HYAAI</name>
<dbReference type="Proteomes" id="UP000821845">
    <property type="component" value="Chromosome 3"/>
</dbReference>
<proteinExistence type="predicted"/>
<accession>A0ACB7SKL0</accession>
<dbReference type="EMBL" id="CM023483">
    <property type="protein sequence ID" value="KAH6935702.1"/>
    <property type="molecule type" value="Genomic_DNA"/>
</dbReference>
<gene>
    <name evidence="1" type="ORF">HPB50_008185</name>
</gene>
<evidence type="ECO:0000313" key="1">
    <source>
        <dbReference type="EMBL" id="KAH6935702.1"/>
    </source>
</evidence>
<sequence length="194" mass="21289">MLNRWILSCPRFPGKRFCGLAALGALTTFRCATRTALSILFSTLVKHVGSREERTRQLPRSNYSLGSLDTTPEHAIFFQQVKDFVHEAVARQLSLVTFTKNPTPHVPHLLRTLISENAAQVVPPAPQQPASTSNLTYAQVATPLAYGQPVLPVAAPLTYAQAMRKPLQPPSSTWPQTPPLPQNPPCCALSRTAR</sequence>